<feature type="compositionally biased region" description="Basic residues" evidence="1">
    <location>
        <begin position="36"/>
        <end position="46"/>
    </location>
</feature>
<accession>A0ABD0NDN4</accession>
<feature type="non-terminal residue" evidence="2">
    <location>
        <position position="60"/>
    </location>
</feature>
<sequence length="60" mass="6489">MEGGAMVEDGLTTPGGRPTVVEQVEPEAETESRRVQATHRIRRAKAVSKAQATEAEAEIR</sequence>
<dbReference type="EMBL" id="JAMKFB020000022">
    <property type="protein sequence ID" value="KAL0159729.1"/>
    <property type="molecule type" value="Genomic_DNA"/>
</dbReference>
<feature type="region of interest" description="Disordered" evidence="1">
    <location>
        <begin position="1"/>
        <end position="60"/>
    </location>
</feature>
<organism evidence="2 3">
    <name type="scientific">Cirrhinus mrigala</name>
    <name type="common">Mrigala</name>
    <dbReference type="NCBI Taxonomy" id="683832"/>
    <lineage>
        <taxon>Eukaryota</taxon>
        <taxon>Metazoa</taxon>
        <taxon>Chordata</taxon>
        <taxon>Craniata</taxon>
        <taxon>Vertebrata</taxon>
        <taxon>Euteleostomi</taxon>
        <taxon>Actinopterygii</taxon>
        <taxon>Neopterygii</taxon>
        <taxon>Teleostei</taxon>
        <taxon>Ostariophysi</taxon>
        <taxon>Cypriniformes</taxon>
        <taxon>Cyprinidae</taxon>
        <taxon>Labeoninae</taxon>
        <taxon>Labeonini</taxon>
        <taxon>Cirrhinus</taxon>
    </lineage>
</organism>
<dbReference type="AlphaFoldDB" id="A0ABD0NDN4"/>
<gene>
    <name evidence="2" type="ORF">M9458_043454</name>
</gene>
<proteinExistence type="predicted"/>
<keyword evidence="3" id="KW-1185">Reference proteome</keyword>
<evidence type="ECO:0000313" key="2">
    <source>
        <dbReference type="EMBL" id="KAL0159729.1"/>
    </source>
</evidence>
<evidence type="ECO:0000313" key="3">
    <source>
        <dbReference type="Proteomes" id="UP001529510"/>
    </source>
</evidence>
<evidence type="ECO:0000256" key="1">
    <source>
        <dbReference type="SAM" id="MobiDB-lite"/>
    </source>
</evidence>
<comment type="caution">
    <text evidence="2">The sequence shown here is derived from an EMBL/GenBank/DDBJ whole genome shotgun (WGS) entry which is preliminary data.</text>
</comment>
<reference evidence="2 3" key="1">
    <citation type="submission" date="2024-05" db="EMBL/GenBank/DDBJ databases">
        <title>Genome sequencing and assembly of Indian major carp, Cirrhinus mrigala (Hamilton, 1822).</title>
        <authorList>
            <person name="Mohindra V."/>
            <person name="Chowdhury L.M."/>
            <person name="Lal K."/>
            <person name="Jena J.K."/>
        </authorList>
    </citation>
    <scope>NUCLEOTIDE SEQUENCE [LARGE SCALE GENOMIC DNA]</scope>
    <source>
        <strain evidence="2">CM1030</strain>
        <tissue evidence="2">Blood</tissue>
    </source>
</reference>
<protein>
    <submittedName>
        <fullName evidence="2">Uncharacterized protein</fullName>
    </submittedName>
</protein>
<dbReference type="Proteomes" id="UP001529510">
    <property type="component" value="Unassembled WGS sequence"/>
</dbReference>
<name>A0ABD0NDN4_CIRMR</name>